<feature type="domain" description="Nitroreductase" evidence="2">
    <location>
        <begin position="483"/>
        <end position="654"/>
    </location>
</feature>
<dbReference type="Gene3D" id="3.40.109.10">
    <property type="entry name" value="NADH Oxidase"/>
    <property type="match status" value="2"/>
</dbReference>
<dbReference type="EMBL" id="LNZA01000001">
    <property type="protein sequence ID" value="KTD73820.1"/>
    <property type="molecule type" value="Genomic_DNA"/>
</dbReference>
<dbReference type="RefSeq" id="WP_058520818.1">
    <property type="nucleotide sequence ID" value="NZ_CAAAIP010000001.1"/>
</dbReference>
<dbReference type="STRING" id="40335.Ltuc_1667"/>
<organism evidence="3 4">
    <name type="scientific">Legionella tucsonensis</name>
    <dbReference type="NCBI Taxonomy" id="40335"/>
    <lineage>
        <taxon>Bacteria</taxon>
        <taxon>Pseudomonadati</taxon>
        <taxon>Pseudomonadota</taxon>
        <taxon>Gammaproteobacteria</taxon>
        <taxon>Legionellales</taxon>
        <taxon>Legionellaceae</taxon>
        <taxon>Legionella</taxon>
    </lineage>
</organism>
<feature type="transmembrane region" description="Helical" evidence="1">
    <location>
        <begin position="69"/>
        <end position="89"/>
    </location>
</feature>
<evidence type="ECO:0000256" key="1">
    <source>
        <dbReference type="SAM" id="Phobius"/>
    </source>
</evidence>
<feature type="transmembrane region" description="Helical" evidence="1">
    <location>
        <begin position="36"/>
        <end position="57"/>
    </location>
</feature>
<protein>
    <submittedName>
        <fullName evidence="3">Nitroreductase</fullName>
    </submittedName>
</protein>
<dbReference type="Pfam" id="PF00881">
    <property type="entry name" value="Nitroreductase"/>
    <property type="match status" value="2"/>
</dbReference>
<gene>
    <name evidence="3" type="ORF">Ltuc_1667</name>
</gene>
<name>A0A0W0ZXE3_9GAMM</name>
<proteinExistence type="predicted"/>
<keyword evidence="1" id="KW-0812">Transmembrane</keyword>
<keyword evidence="1" id="KW-0472">Membrane</keyword>
<dbReference type="OrthoDB" id="9801593at2"/>
<dbReference type="PATRIC" id="fig|40335.7.peg.1769"/>
<feature type="domain" description="Nitroreductase" evidence="2">
    <location>
        <begin position="262"/>
        <end position="403"/>
    </location>
</feature>
<dbReference type="GO" id="GO:0016491">
    <property type="term" value="F:oxidoreductase activity"/>
    <property type="evidence" value="ECO:0007669"/>
    <property type="project" value="InterPro"/>
</dbReference>
<sequence>MEKFFWFSLPITLMIIYLFVRAFIGKPMKRRDINMISAIYLIFYLLITAGLGLFWVARMDLPAFDLHYLFGYCLLFLVFVHLWFQLPLVSNWLKRNSPSVLLDETHTQWKSWVKKIFLIIITIIAYSAITTIVYEFITPATIPLIENNPEISSGHRIWFTTGEKKVDSISYIHHQGDLTRSTVFALRFNIDKPKEFKNYPNYPVTALPVPSKRSGTSLSQSLSQAQSNSVTFLNLQNLSDILYYSSGVTDRLNYPGGQLLLRAAASAGALYPNDLYVAAINVKGLKAGIYYYHPANHNLTQIGNQQSLQSLSLASPYPDIQKNTLAIIIITANFDRTIWKYRERSFRYILPDAGHILGNLAVASSSIHLPYVSTSFFDDEQMKTVLSLSPQNEGVLSMVVLGKNKLTERVTIPQFTSEALPKEIQDIELTRLSYKLTSVQWKKGSMKTPKTDVTKYQDDIPTADALIQLPLGSAAKEDTFTIIKNRRSFRQFSNREVSLDDFAGVIRQSFAPLRNPHNVEDGSRVELFVIVSKVKDLAKGVYRYIPEKAALEKIRAGDFSKKIYQAGLSQELLERAAFVIAWSVDLSRIGLLHGERDYRYANLESGIGGETTYLASQARGLGACSVGAFYDEELRAILNTQETEKHVLLLTAVGNR</sequence>
<feature type="transmembrane region" description="Helical" evidence="1">
    <location>
        <begin position="116"/>
        <end position="137"/>
    </location>
</feature>
<evidence type="ECO:0000313" key="4">
    <source>
        <dbReference type="Proteomes" id="UP000054693"/>
    </source>
</evidence>
<evidence type="ECO:0000259" key="2">
    <source>
        <dbReference type="Pfam" id="PF00881"/>
    </source>
</evidence>
<feature type="transmembrane region" description="Helical" evidence="1">
    <location>
        <begin position="6"/>
        <end position="24"/>
    </location>
</feature>
<accession>A0A0W0ZXE3</accession>
<dbReference type="InterPro" id="IPR020051">
    <property type="entry name" value="SagB-type_dehydrogenase"/>
</dbReference>
<keyword evidence="1" id="KW-1133">Transmembrane helix</keyword>
<keyword evidence="4" id="KW-1185">Reference proteome</keyword>
<dbReference type="SUPFAM" id="SSF55469">
    <property type="entry name" value="FMN-dependent nitroreductase-like"/>
    <property type="match status" value="2"/>
</dbReference>
<dbReference type="NCBIfam" id="TIGR03605">
    <property type="entry name" value="antibiot_sagB"/>
    <property type="match status" value="2"/>
</dbReference>
<dbReference type="InterPro" id="IPR000415">
    <property type="entry name" value="Nitroreductase-like"/>
</dbReference>
<reference evidence="3 4" key="1">
    <citation type="submission" date="2015-11" db="EMBL/GenBank/DDBJ databases">
        <title>Genomic analysis of 38 Legionella species identifies large and diverse effector repertoires.</title>
        <authorList>
            <person name="Burstein D."/>
            <person name="Amaro F."/>
            <person name="Zusman T."/>
            <person name="Lifshitz Z."/>
            <person name="Cohen O."/>
            <person name="Gilbert J.A."/>
            <person name="Pupko T."/>
            <person name="Shuman H.A."/>
            <person name="Segal G."/>
        </authorList>
    </citation>
    <scope>NUCLEOTIDE SEQUENCE [LARGE SCALE GENOMIC DNA]</scope>
    <source>
        <strain evidence="3 4">ATCC 49180</strain>
    </source>
</reference>
<comment type="caution">
    <text evidence="3">The sequence shown here is derived from an EMBL/GenBank/DDBJ whole genome shotgun (WGS) entry which is preliminary data.</text>
</comment>
<dbReference type="PANTHER" id="PTHR43745:SF2">
    <property type="entry name" value="NITROREDUCTASE MJ1384-RELATED"/>
    <property type="match status" value="1"/>
</dbReference>
<dbReference type="CDD" id="cd02142">
    <property type="entry name" value="McbC_SagB-like_oxidoreductase"/>
    <property type="match status" value="2"/>
</dbReference>
<dbReference type="InterPro" id="IPR052544">
    <property type="entry name" value="Bacteriocin_Proc_Enz"/>
</dbReference>
<dbReference type="AlphaFoldDB" id="A0A0W0ZXE3"/>
<dbReference type="InterPro" id="IPR029479">
    <property type="entry name" value="Nitroreductase"/>
</dbReference>
<dbReference type="PANTHER" id="PTHR43745">
    <property type="entry name" value="NITROREDUCTASE MJ1384-RELATED"/>
    <property type="match status" value="1"/>
</dbReference>
<evidence type="ECO:0000313" key="3">
    <source>
        <dbReference type="EMBL" id="KTD73820.1"/>
    </source>
</evidence>
<dbReference type="Proteomes" id="UP000054693">
    <property type="component" value="Unassembled WGS sequence"/>
</dbReference>